<gene>
    <name evidence="2" type="ORF">MYCIT1_LOCUS12816</name>
</gene>
<dbReference type="Gene3D" id="3.60.21.10">
    <property type="match status" value="1"/>
</dbReference>
<dbReference type="Pfam" id="PF00149">
    <property type="entry name" value="Metallophos"/>
    <property type="match status" value="1"/>
</dbReference>
<dbReference type="PANTHER" id="PTHR42850:SF4">
    <property type="entry name" value="ZINC-DEPENDENT ENDOPOLYPHOSPHATASE"/>
    <property type="match status" value="1"/>
</dbReference>
<dbReference type="GO" id="GO:0006798">
    <property type="term" value="P:polyphosphate catabolic process"/>
    <property type="evidence" value="ECO:0007669"/>
    <property type="project" value="TreeGrafter"/>
</dbReference>
<dbReference type="GO" id="GO:0000298">
    <property type="term" value="F:endopolyphosphatase activity"/>
    <property type="evidence" value="ECO:0007669"/>
    <property type="project" value="TreeGrafter"/>
</dbReference>
<proteinExistence type="predicted"/>
<keyword evidence="3" id="KW-1185">Reference proteome</keyword>
<protein>
    <recommendedName>
        <fullName evidence="1">Calcineurin-like phosphoesterase domain-containing protein</fullName>
    </recommendedName>
</protein>
<dbReference type="InterPro" id="IPR050126">
    <property type="entry name" value="Ap4A_hydrolase"/>
</dbReference>
<dbReference type="InterPro" id="IPR004843">
    <property type="entry name" value="Calcineurin-like_PHP"/>
</dbReference>
<dbReference type="EMBL" id="CAVNYO010000143">
    <property type="protein sequence ID" value="CAK5269236.1"/>
    <property type="molecule type" value="Genomic_DNA"/>
</dbReference>
<dbReference type="Proteomes" id="UP001295794">
    <property type="component" value="Unassembled WGS sequence"/>
</dbReference>
<dbReference type="GO" id="GO:0016791">
    <property type="term" value="F:phosphatase activity"/>
    <property type="evidence" value="ECO:0007669"/>
    <property type="project" value="TreeGrafter"/>
</dbReference>
<evidence type="ECO:0000259" key="1">
    <source>
        <dbReference type="Pfam" id="PF00149"/>
    </source>
</evidence>
<organism evidence="2 3">
    <name type="scientific">Mycena citricolor</name>
    <dbReference type="NCBI Taxonomy" id="2018698"/>
    <lineage>
        <taxon>Eukaryota</taxon>
        <taxon>Fungi</taxon>
        <taxon>Dikarya</taxon>
        <taxon>Basidiomycota</taxon>
        <taxon>Agaricomycotina</taxon>
        <taxon>Agaricomycetes</taxon>
        <taxon>Agaricomycetidae</taxon>
        <taxon>Agaricales</taxon>
        <taxon>Marasmiineae</taxon>
        <taxon>Mycenaceae</taxon>
        <taxon>Mycena</taxon>
    </lineage>
</organism>
<dbReference type="AlphaFoldDB" id="A0AAD2H532"/>
<comment type="caution">
    <text evidence="2">The sequence shown here is derived from an EMBL/GenBank/DDBJ whole genome shotgun (WGS) entry which is preliminary data.</text>
</comment>
<dbReference type="PANTHER" id="PTHR42850">
    <property type="entry name" value="METALLOPHOSPHOESTERASE"/>
    <property type="match status" value="1"/>
</dbReference>
<dbReference type="GO" id="GO:0005737">
    <property type="term" value="C:cytoplasm"/>
    <property type="evidence" value="ECO:0007669"/>
    <property type="project" value="TreeGrafter"/>
</dbReference>
<feature type="domain" description="Calcineurin-like phosphoesterase" evidence="1">
    <location>
        <begin position="60"/>
        <end position="193"/>
    </location>
</feature>
<accession>A0AAD2H532</accession>
<sequence>MPSFRQQLVIFTTLSLVCLFFFYSGAYTNELWERTPDFSQYAPTRTLSRSEFPVDDSMKRVIIFGDIHGMNEPFHHLLKKAEYRPEVDTLIHAGDIIAKGPHSGSMDVIGYMAAHNVTGVRGNHDQKIVEWRAWQDWIATLPGGGRWLNDLYAALDLAEPDDPEAWAVKYCKHGDNKRWAQRIPAGWKMLGDHYRIARALTTAQYDYLRSLPLVLHVPSAHTFITHAGLLPSDPRYRPTHSRQPLAHVPSIPTAWLKSGTGSYGKEADSDSIEMLRHLQEIAILRDVPQNSDPWVTLNMRGVLDDHSITRDTDGTPWAEIWNRDMEMCAGFGSAAHGKKLPCHPASVIYGHAASRGLDPKRWSTGLDSGCVKGKRLSAMIIEAKTYKQSFDAAKATVPFGIGSARLLSVAC</sequence>
<evidence type="ECO:0000313" key="3">
    <source>
        <dbReference type="Proteomes" id="UP001295794"/>
    </source>
</evidence>
<evidence type="ECO:0000313" key="2">
    <source>
        <dbReference type="EMBL" id="CAK5269236.1"/>
    </source>
</evidence>
<reference evidence="2" key="1">
    <citation type="submission" date="2023-11" db="EMBL/GenBank/DDBJ databases">
        <authorList>
            <person name="De Vega J J."/>
            <person name="De Vega J J."/>
        </authorList>
    </citation>
    <scope>NUCLEOTIDE SEQUENCE</scope>
</reference>
<name>A0AAD2H532_9AGAR</name>
<dbReference type="SUPFAM" id="SSF56300">
    <property type="entry name" value="Metallo-dependent phosphatases"/>
    <property type="match status" value="1"/>
</dbReference>
<dbReference type="InterPro" id="IPR029052">
    <property type="entry name" value="Metallo-depent_PP-like"/>
</dbReference>